<dbReference type="Pfam" id="PF19822">
    <property type="entry name" value="DUF6304"/>
    <property type="match status" value="1"/>
</dbReference>
<keyword evidence="2" id="KW-1185">Reference proteome</keyword>
<dbReference type="RefSeq" id="WP_050433362.1">
    <property type="nucleotide sequence ID" value="NZ_CP012159.1"/>
</dbReference>
<evidence type="ECO:0000313" key="2">
    <source>
        <dbReference type="Proteomes" id="UP000067626"/>
    </source>
</evidence>
<organism evidence="1 2">
    <name type="scientific">Chondromyces crocatus</name>
    <dbReference type="NCBI Taxonomy" id="52"/>
    <lineage>
        <taxon>Bacteria</taxon>
        <taxon>Pseudomonadati</taxon>
        <taxon>Myxococcota</taxon>
        <taxon>Polyangia</taxon>
        <taxon>Polyangiales</taxon>
        <taxon>Polyangiaceae</taxon>
        <taxon>Chondromyces</taxon>
    </lineage>
</organism>
<gene>
    <name evidence="1" type="ORF">CMC5_058080</name>
</gene>
<dbReference type="EMBL" id="CP012159">
    <property type="protein sequence ID" value="AKT41601.1"/>
    <property type="molecule type" value="Genomic_DNA"/>
</dbReference>
<dbReference type="STRING" id="52.CMC5_058080"/>
<reference evidence="1 2" key="1">
    <citation type="submission" date="2015-07" db="EMBL/GenBank/DDBJ databases">
        <title>Genome analysis of myxobacterium Chondromyces crocatus Cm c5 reveals a high potential for natural compound synthesis and the genetic basis for the loss of fruiting body formation.</title>
        <authorList>
            <person name="Zaburannyi N."/>
            <person name="Bunk B."/>
            <person name="Maier J."/>
            <person name="Overmann J."/>
            <person name="Mueller R."/>
        </authorList>
    </citation>
    <scope>NUCLEOTIDE SEQUENCE [LARGE SCALE GENOMIC DNA]</scope>
    <source>
        <strain evidence="1 2">Cm c5</strain>
    </source>
</reference>
<dbReference type="Proteomes" id="UP000067626">
    <property type="component" value="Chromosome"/>
</dbReference>
<name>A0A0K1ELC5_CHOCO</name>
<proteinExistence type="predicted"/>
<protein>
    <submittedName>
        <fullName evidence="1">Uncharacterized protein</fullName>
    </submittedName>
</protein>
<dbReference type="AlphaFoldDB" id="A0A0K1ELC5"/>
<sequence>MRSVYRTRYRDLQGDIETTIENDGATLRMSLCGVDFEGNDFDSFEVVSSTAPADLSRFSFAGGTLCSCLFEFEIPVIVAVDAGELRGTLEARLRLGSAHATGGIDEESLHLVLVVGDLRLESEGRSGWFEDELLDLQRRLPSHWFLKTCFGCGLSDYSPVGHGLFGGLACFRDNKLGYRSVRTKDELFRIWDTMTAFVQETHLCPEFERRTPGAGYRG</sequence>
<dbReference type="KEGG" id="ccro:CMC5_058080"/>
<dbReference type="InterPro" id="IPR046271">
    <property type="entry name" value="DUF6304"/>
</dbReference>
<dbReference type="OrthoDB" id="653307at2"/>
<evidence type="ECO:0000313" key="1">
    <source>
        <dbReference type="EMBL" id="AKT41601.1"/>
    </source>
</evidence>
<accession>A0A0K1ELC5</accession>